<dbReference type="STRING" id="6526.A0A2C9JGQ9"/>
<evidence type="ECO:0000313" key="11">
    <source>
        <dbReference type="EnsemblMetazoa" id="BGLB002320-PB"/>
    </source>
</evidence>
<evidence type="ECO:0000256" key="7">
    <source>
        <dbReference type="ARBA" id="ARBA00044208"/>
    </source>
</evidence>
<dbReference type="GO" id="GO:0003743">
    <property type="term" value="F:translation initiation factor activity"/>
    <property type="evidence" value="ECO:0007669"/>
    <property type="project" value="UniProtKB-KW"/>
</dbReference>
<evidence type="ECO:0000256" key="8">
    <source>
        <dbReference type="ARBA" id="ARBA00044236"/>
    </source>
</evidence>
<dbReference type="GO" id="GO:0005085">
    <property type="term" value="F:guanyl-nucleotide exchange factor activity"/>
    <property type="evidence" value="ECO:0007669"/>
    <property type="project" value="TreeGrafter"/>
</dbReference>
<dbReference type="PANTHER" id="PTHR45860">
    <property type="entry name" value="TRANSLATION INITIATION FACTOR EIF-2B SUBUNIT ALPHA"/>
    <property type="match status" value="1"/>
</dbReference>
<dbReference type="InterPro" id="IPR000649">
    <property type="entry name" value="IF-2B-related"/>
</dbReference>
<evidence type="ECO:0000256" key="5">
    <source>
        <dbReference type="ARBA" id="ARBA00022917"/>
    </source>
</evidence>
<dbReference type="VEuPathDB" id="VectorBase:BGLAX_032563"/>
<dbReference type="InterPro" id="IPR042529">
    <property type="entry name" value="IF_2B-like_C"/>
</dbReference>
<accession>A0A2C9JGQ9</accession>
<name>A0A2C9JGQ9_BIOGL</name>
<sequence length="307" mass="34410">MPSHRDGVVETEILTNFNKLMDENPDMSPAVAAVTTLVNLMKKSNAGTMSELRDTIHKAEEVMLTTDYSYTSIHSGCDQFLRYITLANTLDTNFQKIMLKRGQSFMDKMIKARESIAKLAAGFIDDGATILTHGHSRVVLEVMKTAANQKKRFTVYVTESSPDKSGYQMEKELTKLGIPTVVILDFGIGYIMEKVQLVMVGAEGVMESGGIINKIGTYPIAICAKQMNKPFYVVTESFKFVREYPLNQMDVPDRFKYRASKLKSSKDLSKEHPIVDYTPPEYIDLLFTDLGVLTSSAVSDELINMYC</sequence>
<evidence type="ECO:0000256" key="4">
    <source>
        <dbReference type="ARBA" id="ARBA00022540"/>
    </source>
</evidence>
<dbReference type="AlphaFoldDB" id="A0A2C9JGQ9"/>
<dbReference type="GO" id="GO:0005851">
    <property type="term" value="C:eukaryotic translation initiation factor 2B complex"/>
    <property type="evidence" value="ECO:0007669"/>
    <property type="project" value="TreeGrafter"/>
</dbReference>
<dbReference type="SUPFAM" id="SSF100950">
    <property type="entry name" value="NagB/RpiA/CoA transferase-like"/>
    <property type="match status" value="1"/>
</dbReference>
<evidence type="ECO:0000256" key="6">
    <source>
        <dbReference type="ARBA" id="ARBA00043898"/>
    </source>
</evidence>
<dbReference type="InterPro" id="IPR037171">
    <property type="entry name" value="NagB/RpiA_transferase-like"/>
</dbReference>
<reference evidence="11" key="1">
    <citation type="submission" date="2020-05" db="UniProtKB">
        <authorList>
            <consortium name="EnsemblMetazoa"/>
        </authorList>
    </citation>
    <scope>IDENTIFICATION</scope>
    <source>
        <strain evidence="11">BB02</strain>
    </source>
</reference>
<dbReference type="VEuPathDB" id="VectorBase:BGLB002320"/>
<dbReference type="KEGG" id="bgt:106056166"/>
<dbReference type="Gene3D" id="1.20.120.1070">
    <property type="entry name" value="Translation initiation factor eIF-2B, N-terminal domain"/>
    <property type="match status" value="1"/>
</dbReference>
<comment type="similarity">
    <text evidence="2 10">Belongs to the eIF-2B alpha/beta/delta subunits family.</text>
</comment>
<evidence type="ECO:0000256" key="3">
    <source>
        <dbReference type="ARBA" id="ARBA00022490"/>
    </source>
</evidence>
<gene>
    <name evidence="11" type="primary">106056166</name>
</gene>
<dbReference type="OrthoDB" id="10249309at2759"/>
<comment type="subcellular location">
    <subcellularLocation>
        <location evidence="1">Cytoplasm</location>
        <location evidence="1">Cytosol</location>
    </subcellularLocation>
</comment>
<proteinExistence type="inferred from homology"/>
<keyword evidence="5" id="KW-0648">Protein biosynthesis</keyword>
<dbReference type="GO" id="GO:0005829">
    <property type="term" value="C:cytosol"/>
    <property type="evidence" value="ECO:0007669"/>
    <property type="project" value="UniProtKB-SubCell"/>
</dbReference>
<evidence type="ECO:0000256" key="10">
    <source>
        <dbReference type="RuleBase" id="RU003814"/>
    </source>
</evidence>
<evidence type="ECO:0000256" key="9">
    <source>
        <dbReference type="ARBA" id="ARBA00046432"/>
    </source>
</evidence>
<dbReference type="Pfam" id="PF01008">
    <property type="entry name" value="IF-2B"/>
    <property type="match status" value="1"/>
</dbReference>
<comment type="subunit">
    <text evidence="9">Component of the translation initiation factor 2B (eIF2B) complex which is a heterodecamer of two sets of five different subunits: alpha, beta, gamma, delta and epsilon. Subunits alpha, beta and delta comprise a regulatory subcomplex and subunits epsilon and gamma comprise a catalytic subcomplex. Within the complex, the hexameric regulatory complex resides at the center, with the two heterodimeric catalytic subcomplexes bound on opposite sides.</text>
</comment>
<dbReference type="InterPro" id="IPR042528">
    <property type="entry name" value="elF-2B_alpha_N"/>
</dbReference>
<dbReference type="FunFam" id="3.40.50.10470:FF:000001">
    <property type="entry name" value="Translation initiation factor eIF-2B subunit alpha"/>
    <property type="match status" value="1"/>
</dbReference>
<keyword evidence="3" id="KW-0963">Cytoplasm</keyword>
<evidence type="ECO:0000256" key="1">
    <source>
        <dbReference type="ARBA" id="ARBA00004514"/>
    </source>
</evidence>
<dbReference type="PANTHER" id="PTHR45860:SF1">
    <property type="entry name" value="TRANSLATION INITIATION FACTOR EIF-2B SUBUNIT ALPHA"/>
    <property type="match status" value="1"/>
</dbReference>
<organism evidence="11 12">
    <name type="scientific">Biomphalaria glabrata</name>
    <name type="common">Bloodfluke planorb</name>
    <name type="synonym">Freshwater snail</name>
    <dbReference type="NCBI Taxonomy" id="6526"/>
    <lineage>
        <taxon>Eukaryota</taxon>
        <taxon>Metazoa</taxon>
        <taxon>Spiralia</taxon>
        <taxon>Lophotrochozoa</taxon>
        <taxon>Mollusca</taxon>
        <taxon>Gastropoda</taxon>
        <taxon>Heterobranchia</taxon>
        <taxon>Euthyneura</taxon>
        <taxon>Panpulmonata</taxon>
        <taxon>Hygrophila</taxon>
        <taxon>Lymnaeoidea</taxon>
        <taxon>Planorbidae</taxon>
        <taxon>Biomphalaria</taxon>
    </lineage>
</organism>
<comment type="function">
    <text evidence="6">Acts as a component of the translation initiation factor 2B (eIF2B) complex, which catalyzes the exchange of GDP for GTP on eukaryotic initiation factor 2 (eIF2) gamma subunit. Its guanine nucleotide exchange factor activity is repressed when bound to eIF2 complex phosphorylated on the alpha subunit, thereby limiting the amount of methionyl-initiator methionine tRNA available to the ribosome and consequently global translation is repressed.</text>
</comment>
<dbReference type="Gene3D" id="3.40.50.10470">
    <property type="entry name" value="Translation initiation factor eif-2b, domain 2"/>
    <property type="match status" value="1"/>
</dbReference>
<dbReference type="InterPro" id="IPR051501">
    <property type="entry name" value="eIF2B_alpha/beta/delta"/>
</dbReference>
<protein>
    <recommendedName>
        <fullName evidence="7">Translation initiation factor eIF2B subunit alpha</fullName>
    </recommendedName>
    <alternativeName>
        <fullName evidence="8">eIF2B GDP-GTP exchange factor subunit alpha</fullName>
    </alternativeName>
</protein>
<evidence type="ECO:0000256" key="2">
    <source>
        <dbReference type="ARBA" id="ARBA00007251"/>
    </source>
</evidence>
<dbReference type="Proteomes" id="UP000076420">
    <property type="component" value="Unassembled WGS sequence"/>
</dbReference>
<evidence type="ECO:0000313" key="12">
    <source>
        <dbReference type="Proteomes" id="UP000076420"/>
    </source>
</evidence>
<dbReference type="RefSeq" id="XP_013068228.2">
    <property type="nucleotide sequence ID" value="XM_013212774.2"/>
</dbReference>
<keyword evidence="4" id="KW-0396">Initiation factor</keyword>
<dbReference type="EnsemblMetazoa" id="BGLB002320-RB">
    <property type="protein sequence ID" value="BGLB002320-PB"/>
    <property type="gene ID" value="BGLB002320"/>
</dbReference>